<feature type="domain" description="Core-binding (CB)" evidence="4">
    <location>
        <begin position="120"/>
        <end position="207"/>
    </location>
</feature>
<organism evidence="5 6">
    <name type="scientific">Acetobacter malorum</name>
    <dbReference type="NCBI Taxonomy" id="178901"/>
    <lineage>
        <taxon>Bacteria</taxon>
        <taxon>Pseudomonadati</taxon>
        <taxon>Pseudomonadota</taxon>
        <taxon>Alphaproteobacteria</taxon>
        <taxon>Acetobacterales</taxon>
        <taxon>Acetobacteraceae</taxon>
        <taxon>Acetobacter</taxon>
    </lineage>
</organism>
<dbReference type="InterPro" id="IPR044068">
    <property type="entry name" value="CB"/>
</dbReference>
<sequence>MDVRNRVSEHLARYRNQEITKDELKTALIEDIESLPPDAVDAVMADLNAALMESMQEVNAMLSRHSASVSVLADMRQFAHDAEVRGMERAMRVFQQQAATPATIQVPTPAPEPAPIHSMEPWPSLIDDFLKDRPGLSASSITEYRRTFAHMKEVMGDKAVGSIVLADLKAFADFLRDKPNSKNGGLLNRKTIVRHLGEAKRFLKWCISNGLMPDHDFDRIQAREKTAEEKMTRREDVRRPFRALLEIRCD</sequence>
<dbReference type="RefSeq" id="WP_156475138.1">
    <property type="nucleotide sequence ID" value="NZ_LHZZ01000337.1"/>
</dbReference>
<evidence type="ECO:0000313" key="6">
    <source>
        <dbReference type="Proteomes" id="UP000075538"/>
    </source>
</evidence>
<protein>
    <recommendedName>
        <fullName evidence="4">Core-binding (CB) domain-containing protein</fullName>
    </recommendedName>
</protein>
<proteinExistence type="predicted"/>
<evidence type="ECO:0000256" key="2">
    <source>
        <dbReference type="ARBA" id="ARBA00023125"/>
    </source>
</evidence>
<accession>A0A149VGG6</accession>
<dbReference type="InterPro" id="IPR011010">
    <property type="entry name" value="DNA_brk_join_enz"/>
</dbReference>
<evidence type="ECO:0000256" key="1">
    <source>
        <dbReference type="ARBA" id="ARBA00022908"/>
    </source>
</evidence>
<keyword evidence="1" id="KW-0229">DNA integration</keyword>
<evidence type="ECO:0000256" key="3">
    <source>
        <dbReference type="PROSITE-ProRule" id="PRU01248"/>
    </source>
</evidence>
<dbReference type="InterPro" id="IPR010998">
    <property type="entry name" value="Integrase_recombinase_N"/>
</dbReference>
<evidence type="ECO:0000259" key="4">
    <source>
        <dbReference type="PROSITE" id="PS51900"/>
    </source>
</evidence>
<dbReference type="Gene3D" id="1.10.150.130">
    <property type="match status" value="1"/>
</dbReference>
<gene>
    <name evidence="5" type="ORF">AD953_02765</name>
</gene>
<dbReference type="GO" id="GO:0003677">
    <property type="term" value="F:DNA binding"/>
    <property type="evidence" value="ECO:0007669"/>
    <property type="project" value="UniProtKB-UniRule"/>
</dbReference>
<dbReference type="EMBL" id="LHZZ01000337">
    <property type="protein sequence ID" value="KXV79287.1"/>
    <property type="molecule type" value="Genomic_DNA"/>
</dbReference>
<dbReference type="AlphaFoldDB" id="A0A149VGG6"/>
<dbReference type="Proteomes" id="UP000075538">
    <property type="component" value="Unassembled WGS sequence"/>
</dbReference>
<keyword evidence="2 3" id="KW-0238">DNA-binding</keyword>
<feature type="non-terminal residue" evidence="5">
    <location>
        <position position="250"/>
    </location>
</feature>
<comment type="caution">
    <text evidence="5">The sequence shown here is derived from an EMBL/GenBank/DDBJ whole genome shotgun (WGS) entry which is preliminary data.</text>
</comment>
<dbReference type="GO" id="GO:0015074">
    <property type="term" value="P:DNA integration"/>
    <property type="evidence" value="ECO:0007669"/>
    <property type="project" value="UniProtKB-KW"/>
</dbReference>
<dbReference type="PROSITE" id="PS51900">
    <property type="entry name" value="CB"/>
    <property type="match status" value="1"/>
</dbReference>
<evidence type="ECO:0000313" key="5">
    <source>
        <dbReference type="EMBL" id="KXV79287.1"/>
    </source>
</evidence>
<dbReference type="SUPFAM" id="SSF56349">
    <property type="entry name" value="DNA breaking-rejoining enzymes"/>
    <property type="match status" value="1"/>
</dbReference>
<reference evidence="5 6" key="1">
    <citation type="submission" date="2015-06" db="EMBL/GenBank/DDBJ databases">
        <title>Improved classification and identification of acetic acid bacteria using matrix-assisted laser desorption/ionization time-of-flight mass spectrometry; Gluconobacter nephelii and Gluconobacter uchimurae are later heterotypic synonyms of Gluconobacter japonicus and Gluconobacter oxydans, respectively.</title>
        <authorList>
            <person name="Li L."/>
            <person name="Cleenwerck I."/>
            <person name="De Vuyst L."/>
            <person name="Vandamme P."/>
        </authorList>
    </citation>
    <scope>NUCLEOTIDE SEQUENCE [LARGE SCALE GENOMIC DNA]</scope>
    <source>
        <strain evidence="5 6">LMG 1604</strain>
    </source>
</reference>
<name>A0A149VGG6_9PROT</name>